<organism evidence="1 2">
    <name type="scientific">Helicocarpus griseus UAMH5409</name>
    <dbReference type="NCBI Taxonomy" id="1447875"/>
    <lineage>
        <taxon>Eukaryota</taxon>
        <taxon>Fungi</taxon>
        <taxon>Dikarya</taxon>
        <taxon>Ascomycota</taxon>
        <taxon>Pezizomycotina</taxon>
        <taxon>Eurotiomycetes</taxon>
        <taxon>Eurotiomycetidae</taxon>
        <taxon>Onygenales</taxon>
        <taxon>Ajellomycetaceae</taxon>
        <taxon>Helicocarpus</taxon>
    </lineage>
</organism>
<sequence>MLFLFRSPPLRSIVPSVLRYHSRFATFRSPYSTATTTMETDTSKYKLNRMPGLHVATAAAAAAAAVAAVQLFSH</sequence>
<evidence type="ECO:0000313" key="2">
    <source>
        <dbReference type="Proteomes" id="UP000223968"/>
    </source>
</evidence>
<dbReference type="Proteomes" id="UP000223968">
    <property type="component" value="Unassembled WGS sequence"/>
</dbReference>
<name>A0A2B7XR30_9EURO</name>
<reference evidence="1 2" key="1">
    <citation type="submission" date="2017-10" db="EMBL/GenBank/DDBJ databases">
        <title>Comparative genomics in systemic dimorphic fungi from Ajellomycetaceae.</title>
        <authorList>
            <person name="Munoz J.F."/>
            <person name="Mcewen J.G."/>
            <person name="Clay O.K."/>
            <person name="Cuomo C.A."/>
        </authorList>
    </citation>
    <scope>NUCLEOTIDE SEQUENCE [LARGE SCALE GENOMIC DNA]</scope>
    <source>
        <strain evidence="1 2">UAMH5409</strain>
    </source>
</reference>
<proteinExistence type="predicted"/>
<gene>
    <name evidence="1" type="ORF">AJ79_05110</name>
</gene>
<accession>A0A2B7XR30</accession>
<dbReference type="AlphaFoldDB" id="A0A2B7XR30"/>
<protein>
    <submittedName>
        <fullName evidence="1">Uncharacterized protein</fullName>
    </submittedName>
</protein>
<dbReference type="EMBL" id="PDNB01000078">
    <property type="protein sequence ID" value="PGH11068.1"/>
    <property type="molecule type" value="Genomic_DNA"/>
</dbReference>
<comment type="caution">
    <text evidence="1">The sequence shown here is derived from an EMBL/GenBank/DDBJ whole genome shotgun (WGS) entry which is preliminary data.</text>
</comment>
<evidence type="ECO:0000313" key="1">
    <source>
        <dbReference type="EMBL" id="PGH11068.1"/>
    </source>
</evidence>
<keyword evidence="2" id="KW-1185">Reference proteome</keyword>